<dbReference type="Gene3D" id="1.10.260.40">
    <property type="entry name" value="lambda repressor-like DNA-binding domains"/>
    <property type="match status" value="1"/>
</dbReference>
<evidence type="ECO:0000313" key="2">
    <source>
        <dbReference type="EMBL" id="WCT77520.1"/>
    </source>
</evidence>
<dbReference type="PANTHER" id="PTHR35010:SF2">
    <property type="entry name" value="BLL4672 PROTEIN"/>
    <property type="match status" value="1"/>
</dbReference>
<feature type="domain" description="HTH cro/C1-type" evidence="1">
    <location>
        <begin position="13"/>
        <end position="83"/>
    </location>
</feature>
<name>A0ABY7TXA7_9SPHN</name>
<dbReference type="CDD" id="cd00093">
    <property type="entry name" value="HTH_XRE"/>
    <property type="match status" value="1"/>
</dbReference>
<dbReference type="Gene3D" id="3.30.450.180">
    <property type="match status" value="1"/>
</dbReference>
<dbReference type="InterPro" id="IPR010982">
    <property type="entry name" value="Lambda_DNA-bd_dom_sf"/>
</dbReference>
<dbReference type="SUPFAM" id="SSF47413">
    <property type="entry name" value="lambda repressor-like DNA-binding domains"/>
    <property type="match status" value="1"/>
</dbReference>
<dbReference type="InterPro" id="IPR001387">
    <property type="entry name" value="Cro/C1-type_HTH"/>
</dbReference>
<dbReference type="EMBL" id="CP117417">
    <property type="protein sequence ID" value="WCT77520.1"/>
    <property type="molecule type" value="Genomic_DNA"/>
</dbReference>
<dbReference type="RefSeq" id="WP_273617891.1">
    <property type="nucleotide sequence ID" value="NZ_CP103868.1"/>
</dbReference>
<dbReference type="Pfam" id="PF13560">
    <property type="entry name" value="HTH_31"/>
    <property type="match status" value="1"/>
</dbReference>
<keyword evidence="3" id="KW-1185">Reference proteome</keyword>
<evidence type="ECO:0000313" key="3">
    <source>
        <dbReference type="Proteomes" id="UP001218231"/>
    </source>
</evidence>
<dbReference type="Pfam" id="PF17765">
    <property type="entry name" value="MLTR_LBD"/>
    <property type="match status" value="1"/>
</dbReference>
<sequence>MLDDEHRNLLGAFVRARRESIAPDTPERGRRRRTPGLRREELAERAGISATWVTWIEQGREVRASAQTLARLAEGLSLTGAERAYLFTLAGREDPRDPFLPATQAPAAIAAMVEALPWPAYGLDPAWNVCCANAEARDLFVGLFDEEPANLLRYIFTHPMARALLPDWDERCHRVLAEFRRDYGRVLGDPRVGAMVEALMAQSADFREAWGRQKVLAREGGARHFQHPVHGPLCFTQHTLAEVERGDFRLVVLQPSA</sequence>
<gene>
    <name evidence="2" type="ORF">PQ457_00565</name>
</gene>
<reference evidence="2 3" key="1">
    <citation type="submission" date="2023-02" db="EMBL/GenBank/DDBJ databases">
        <title>Genome sequence of Novosphingobium humi KACC 19094.</title>
        <authorList>
            <person name="Kim S."/>
            <person name="Heo J."/>
            <person name="Kwon S.-W."/>
        </authorList>
    </citation>
    <scope>NUCLEOTIDE SEQUENCE [LARGE SCALE GENOMIC DNA]</scope>
    <source>
        <strain evidence="2 3">KACC 19094</strain>
    </source>
</reference>
<evidence type="ECO:0000259" key="1">
    <source>
        <dbReference type="SMART" id="SM00530"/>
    </source>
</evidence>
<accession>A0ABY7TXA7</accession>
<dbReference type="SMART" id="SM00530">
    <property type="entry name" value="HTH_XRE"/>
    <property type="match status" value="1"/>
</dbReference>
<proteinExistence type="predicted"/>
<protein>
    <submittedName>
        <fullName evidence="2">Helix-turn-helix transcriptional regulator</fullName>
    </submittedName>
</protein>
<organism evidence="2 3">
    <name type="scientific">Novosphingobium humi</name>
    <dbReference type="NCBI Taxonomy" id="2282397"/>
    <lineage>
        <taxon>Bacteria</taxon>
        <taxon>Pseudomonadati</taxon>
        <taxon>Pseudomonadota</taxon>
        <taxon>Alphaproteobacteria</taxon>
        <taxon>Sphingomonadales</taxon>
        <taxon>Sphingomonadaceae</taxon>
        <taxon>Novosphingobium</taxon>
    </lineage>
</organism>
<dbReference type="Proteomes" id="UP001218231">
    <property type="component" value="Chromosome"/>
</dbReference>
<dbReference type="InterPro" id="IPR041413">
    <property type="entry name" value="MLTR_LBD"/>
</dbReference>
<dbReference type="PANTHER" id="PTHR35010">
    <property type="entry name" value="BLL4672 PROTEIN-RELATED"/>
    <property type="match status" value="1"/>
</dbReference>